<dbReference type="Proteomes" id="UP000054097">
    <property type="component" value="Unassembled WGS sequence"/>
</dbReference>
<reference evidence="2 3" key="1">
    <citation type="submission" date="2014-04" db="EMBL/GenBank/DDBJ databases">
        <authorList>
            <consortium name="DOE Joint Genome Institute"/>
            <person name="Kuo A."/>
            <person name="Zuccaro A."/>
            <person name="Kohler A."/>
            <person name="Nagy L.G."/>
            <person name="Floudas D."/>
            <person name="Copeland A."/>
            <person name="Barry K.W."/>
            <person name="Cichocki N."/>
            <person name="Veneault-Fourrey C."/>
            <person name="LaButti K."/>
            <person name="Lindquist E.A."/>
            <person name="Lipzen A."/>
            <person name="Lundell T."/>
            <person name="Morin E."/>
            <person name="Murat C."/>
            <person name="Sun H."/>
            <person name="Tunlid A."/>
            <person name="Henrissat B."/>
            <person name="Grigoriev I.V."/>
            <person name="Hibbett D.S."/>
            <person name="Martin F."/>
            <person name="Nordberg H.P."/>
            <person name="Cantor M.N."/>
            <person name="Hua S.X."/>
        </authorList>
    </citation>
    <scope>NUCLEOTIDE SEQUENCE [LARGE SCALE GENOMIC DNA]</scope>
    <source>
        <strain evidence="2 3">MAFF 305830</strain>
    </source>
</reference>
<dbReference type="SUPFAM" id="SSF53335">
    <property type="entry name" value="S-adenosyl-L-methionine-dependent methyltransferases"/>
    <property type="match status" value="1"/>
</dbReference>
<keyword evidence="3" id="KW-1185">Reference proteome</keyword>
<dbReference type="PANTHER" id="PTHR43591">
    <property type="entry name" value="METHYLTRANSFERASE"/>
    <property type="match status" value="1"/>
</dbReference>
<dbReference type="EMBL" id="KN824307">
    <property type="protein sequence ID" value="KIM26247.1"/>
    <property type="molecule type" value="Genomic_DNA"/>
</dbReference>
<gene>
    <name evidence="2" type="ORF">M408DRAFT_73029</name>
</gene>
<dbReference type="CDD" id="cd02440">
    <property type="entry name" value="AdoMet_MTases"/>
    <property type="match status" value="1"/>
</dbReference>
<reference evidence="3" key="2">
    <citation type="submission" date="2015-01" db="EMBL/GenBank/DDBJ databases">
        <title>Evolutionary Origins and Diversification of the Mycorrhizal Mutualists.</title>
        <authorList>
            <consortium name="DOE Joint Genome Institute"/>
            <consortium name="Mycorrhizal Genomics Consortium"/>
            <person name="Kohler A."/>
            <person name="Kuo A."/>
            <person name="Nagy L.G."/>
            <person name="Floudas D."/>
            <person name="Copeland A."/>
            <person name="Barry K.W."/>
            <person name="Cichocki N."/>
            <person name="Veneault-Fourrey C."/>
            <person name="LaButti K."/>
            <person name="Lindquist E.A."/>
            <person name="Lipzen A."/>
            <person name="Lundell T."/>
            <person name="Morin E."/>
            <person name="Murat C."/>
            <person name="Riley R."/>
            <person name="Ohm R."/>
            <person name="Sun H."/>
            <person name="Tunlid A."/>
            <person name="Henrissat B."/>
            <person name="Grigoriev I.V."/>
            <person name="Hibbett D.S."/>
            <person name="Martin F."/>
        </authorList>
    </citation>
    <scope>NUCLEOTIDE SEQUENCE [LARGE SCALE GENOMIC DNA]</scope>
    <source>
        <strain evidence="3">MAFF 305830</strain>
    </source>
</reference>
<dbReference type="GO" id="GO:0008168">
    <property type="term" value="F:methyltransferase activity"/>
    <property type="evidence" value="ECO:0007669"/>
    <property type="project" value="TreeGrafter"/>
</dbReference>
<dbReference type="HOGENOM" id="CLU_010595_5_0_1"/>
<dbReference type="InterPro" id="IPR029063">
    <property type="entry name" value="SAM-dependent_MTases_sf"/>
</dbReference>
<accession>A0A0C2XAN6</accession>
<dbReference type="OrthoDB" id="2013972at2759"/>
<organism evidence="2 3">
    <name type="scientific">Serendipita vermifera MAFF 305830</name>
    <dbReference type="NCBI Taxonomy" id="933852"/>
    <lineage>
        <taxon>Eukaryota</taxon>
        <taxon>Fungi</taxon>
        <taxon>Dikarya</taxon>
        <taxon>Basidiomycota</taxon>
        <taxon>Agaricomycotina</taxon>
        <taxon>Agaricomycetes</taxon>
        <taxon>Sebacinales</taxon>
        <taxon>Serendipitaceae</taxon>
        <taxon>Serendipita</taxon>
    </lineage>
</organism>
<feature type="region of interest" description="Disordered" evidence="1">
    <location>
        <begin position="36"/>
        <end position="58"/>
    </location>
</feature>
<dbReference type="Pfam" id="PF13489">
    <property type="entry name" value="Methyltransf_23"/>
    <property type="match status" value="1"/>
</dbReference>
<evidence type="ECO:0000256" key="1">
    <source>
        <dbReference type="SAM" id="MobiDB-lite"/>
    </source>
</evidence>
<dbReference type="PANTHER" id="PTHR43591:SF24">
    <property type="entry name" value="2-METHOXY-6-POLYPRENYL-1,4-BENZOQUINOL METHYLASE, MITOCHONDRIAL"/>
    <property type="match status" value="1"/>
</dbReference>
<dbReference type="AlphaFoldDB" id="A0A0C2XAN6"/>
<dbReference type="STRING" id="933852.A0A0C2XAN6"/>
<protein>
    <submittedName>
        <fullName evidence="2">Uncharacterized protein</fullName>
    </submittedName>
</protein>
<dbReference type="Gene3D" id="3.40.50.150">
    <property type="entry name" value="Vaccinia Virus protein VP39"/>
    <property type="match status" value="1"/>
</dbReference>
<feature type="compositionally biased region" description="Basic and acidic residues" evidence="1">
    <location>
        <begin position="1"/>
        <end position="14"/>
    </location>
</feature>
<evidence type="ECO:0000313" key="2">
    <source>
        <dbReference type="EMBL" id="KIM26247.1"/>
    </source>
</evidence>
<sequence length="286" mass="32127">MDTKGSDQNRETRPYLDQPALNYTPSRVATSYAGTMSASHKHGTNHDDDAVSKVSTRTSYTVDEDRQIKKERGRDFNILSETYGLPTDEDEWDRLDKQHRAISLGLGGHYPAPEVVRAVLAPEDGVTKRIVDLGCGTGIWSIEMARQFPHCEVLGIDLAPVPQPAETLPPNCRFEMDDISHGLQHLRDQFDVVFARAMGLGLKDIKGTLADMQACARPGGIVIWIDADFEFYSGWPMVYRPFWSTSNPRGSYSQRNVYGRSPQMSVVGESYSHHHRSAKGWMPKRE</sequence>
<evidence type="ECO:0000313" key="3">
    <source>
        <dbReference type="Proteomes" id="UP000054097"/>
    </source>
</evidence>
<proteinExistence type="predicted"/>
<name>A0A0C2XAN6_SERVB</name>
<feature type="region of interest" description="Disordered" evidence="1">
    <location>
        <begin position="1"/>
        <end position="24"/>
    </location>
</feature>